<name>A0ABY2BSL7_9ACTN</name>
<dbReference type="Proteomes" id="UP000295818">
    <property type="component" value="Unassembled WGS sequence"/>
</dbReference>
<organism evidence="1 2">
    <name type="scientific">Kribbella orskensis</name>
    <dbReference type="NCBI Taxonomy" id="2512216"/>
    <lineage>
        <taxon>Bacteria</taxon>
        <taxon>Bacillati</taxon>
        <taxon>Actinomycetota</taxon>
        <taxon>Actinomycetes</taxon>
        <taxon>Propionibacteriales</taxon>
        <taxon>Kribbellaceae</taxon>
        <taxon>Kribbella</taxon>
    </lineage>
</organism>
<protein>
    <submittedName>
        <fullName evidence="1">Uncharacterized protein</fullName>
    </submittedName>
</protein>
<accession>A0ABY2BSL7</accession>
<evidence type="ECO:0000313" key="2">
    <source>
        <dbReference type="Proteomes" id="UP000295818"/>
    </source>
</evidence>
<comment type="caution">
    <text evidence="1">The sequence shown here is derived from an EMBL/GenBank/DDBJ whole genome shotgun (WGS) entry which is preliminary data.</text>
</comment>
<keyword evidence="2" id="KW-1185">Reference proteome</keyword>
<proteinExistence type="predicted"/>
<evidence type="ECO:0000313" key="1">
    <source>
        <dbReference type="EMBL" id="TCO29654.1"/>
    </source>
</evidence>
<gene>
    <name evidence="1" type="ORF">EV644_102374</name>
</gene>
<reference evidence="1 2" key="1">
    <citation type="journal article" date="2015" name="Stand. Genomic Sci.">
        <title>Genomic Encyclopedia of Bacterial and Archaeal Type Strains, Phase III: the genomes of soil and plant-associated and newly described type strains.</title>
        <authorList>
            <person name="Whitman W.B."/>
            <person name="Woyke T."/>
            <person name="Klenk H.P."/>
            <person name="Zhou Y."/>
            <person name="Lilburn T.G."/>
            <person name="Beck B.J."/>
            <person name="De Vos P."/>
            <person name="Vandamme P."/>
            <person name="Eisen J.A."/>
            <person name="Garrity G."/>
            <person name="Hugenholtz P."/>
            <person name="Kyrpides N.C."/>
        </authorList>
    </citation>
    <scope>NUCLEOTIDE SEQUENCE [LARGE SCALE GENOMIC DNA]</scope>
    <source>
        <strain evidence="1 2">VKM Ac-2538</strain>
    </source>
</reference>
<sequence length="37" mass="4051">MTYSKGYGPAWGLSGDYGRDFETTLANTGLNLLRPAR</sequence>
<dbReference type="EMBL" id="SLWM01000002">
    <property type="protein sequence ID" value="TCO29654.1"/>
    <property type="molecule type" value="Genomic_DNA"/>
</dbReference>